<dbReference type="AlphaFoldDB" id="A0A368HGN2"/>
<dbReference type="InterPro" id="IPR037069">
    <property type="entry name" value="AcylCoA_DH/ox_N_sf"/>
</dbReference>
<organism evidence="8 9">
    <name type="scientific">Acidiferrobacter thiooxydans</name>
    <dbReference type="NCBI Taxonomy" id="163359"/>
    <lineage>
        <taxon>Bacteria</taxon>
        <taxon>Pseudomonadati</taxon>
        <taxon>Pseudomonadota</taxon>
        <taxon>Gammaproteobacteria</taxon>
        <taxon>Acidiferrobacterales</taxon>
        <taxon>Acidiferrobacteraceae</taxon>
        <taxon>Acidiferrobacter</taxon>
    </lineage>
</organism>
<dbReference type="InterPro" id="IPR036250">
    <property type="entry name" value="AcylCo_DH-like_C"/>
</dbReference>
<dbReference type="Proteomes" id="UP000253250">
    <property type="component" value="Unassembled WGS sequence"/>
</dbReference>
<sequence>MDTLQALTNSFESRFGDPMRASNSFSYPTCAELDNRSAFPADIAASLDDWGLPRYYVPASFGGELVGFDEPFHIMRLVARRDLTVAIGHGKTMLGAVSAWVAGADAQCRAVATIVLQNEVVSLALTEREHGSDVSASSTYATLMADHYLLNGEKYLINNATRCTLVTVFARTATAHGGRDFSLFLVDKTALPMSSFSVLPKSLTHGIKGADISGIRFNNAPVAADAIIGGVGRGLEVVLKGFQITRTLCAALCCGAGDHALRLAARFAAQRQLYGKTLGSLPIIRRTLGQACADVLVADVVGLFASRAINVLPGQMSVISAAVKAFVPPRIEFAVESLVDVLGARAYVDAEGEYVSFAKLLRDCRLVSMFDGNTVVNLQALMLQLGQIGRRRGQAEPRDASLRALFDLGAPCPPLVRGQLALSSRGQDTIVSSVLDAKGKLSEMTGVAEDVAKQLQSLTGFLIERLIEVDLFFRDNVVPARKVGKPYFDMAESYCKVFAASCCIQAFLYNRGRVHATLRDGAWLAECLTHLLDPARASYETLLQNLDVAVRENVLISIFPFSLARELAEEVHP</sequence>
<feature type="domain" description="Acyl-CoA dehydrogenase/oxidase C-terminal" evidence="6">
    <location>
        <begin position="232"/>
        <end position="379"/>
    </location>
</feature>
<dbReference type="SUPFAM" id="SSF56645">
    <property type="entry name" value="Acyl-CoA dehydrogenase NM domain-like"/>
    <property type="match status" value="1"/>
</dbReference>
<dbReference type="Gene3D" id="2.40.110.10">
    <property type="entry name" value="Butyryl-CoA Dehydrogenase, subunit A, domain 2"/>
    <property type="match status" value="1"/>
</dbReference>
<evidence type="ECO:0000313" key="9">
    <source>
        <dbReference type="Proteomes" id="UP000253250"/>
    </source>
</evidence>
<dbReference type="Gene3D" id="1.10.540.10">
    <property type="entry name" value="Acyl-CoA dehydrogenase/oxidase, N-terminal domain"/>
    <property type="match status" value="1"/>
</dbReference>
<dbReference type="Pfam" id="PF00441">
    <property type="entry name" value="Acyl-CoA_dh_1"/>
    <property type="match status" value="1"/>
</dbReference>
<evidence type="ECO:0000256" key="2">
    <source>
        <dbReference type="ARBA" id="ARBA00009347"/>
    </source>
</evidence>
<keyword evidence="5" id="KW-0560">Oxidoreductase</keyword>
<reference evidence="8 9" key="1">
    <citation type="submission" date="2018-02" db="EMBL/GenBank/DDBJ databases">
        <title>Insights into the biology of acidophilic members of the Acidiferrobacteraceae family derived from comparative genomic analyses.</title>
        <authorList>
            <person name="Issotta F."/>
            <person name="Thyssen C."/>
            <person name="Mena C."/>
            <person name="Moya A."/>
            <person name="Bellenberg S."/>
            <person name="Sproer C."/>
            <person name="Covarrubias P.C."/>
            <person name="Sand W."/>
            <person name="Quatrini R."/>
            <person name="Vera M."/>
        </authorList>
    </citation>
    <scope>NUCLEOTIDE SEQUENCE [LARGE SCALE GENOMIC DNA]</scope>
    <source>
        <strain evidence="9">m-1</strain>
    </source>
</reference>
<evidence type="ECO:0000256" key="1">
    <source>
        <dbReference type="ARBA" id="ARBA00001974"/>
    </source>
</evidence>
<dbReference type="InterPro" id="IPR009100">
    <property type="entry name" value="AcylCoA_DH/oxidase_NM_dom_sf"/>
</dbReference>
<dbReference type="Gene3D" id="1.20.140.10">
    <property type="entry name" value="Butyryl-CoA Dehydrogenase, subunit A, domain 3"/>
    <property type="match status" value="1"/>
</dbReference>
<protein>
    <submittedName>
        <fullName evidence="8">Acyl-CoA dehydrogenase</fullName>
    </submittedName>
</protein>
<evidence type="ECO:0000313" key="8">
    <source>
        <dbReference type="EMBL" id="RCN56197.1"/>
    </source>
</evidence>
<keyword evidence="9" id="KW-1185">Reference proteome</keyword>
<dbReference type="PANTHER" id="PTHR43884:SF19">
    <property type="entry name" value="ACYL-COA DEHYDROGENASE FADE4-RELATED"/>
    <property type="match status" value="1"/>
</dbReference>
<dbReference type="RefSeq" id="WP_114283028.1">
    <property type="nucleotide sequence ID" value="NZ_PSYR01000002.1"/>
</dbReference>
<dbReference type="OrthoDB" id="3666321at2"/>
<comment type="caution">
    <text evidence="8">The sequence shown here is derived from an EMBL/GenBank/DDBJ whole genome shotgun (WGS) entry which is preliminary data.</text>
</comment>
<dbReference type="EMBL" id="PSYR01000002">
    <property type="protein sequence ID" value="RCN56197.1"/>
    <property type="molecule type" value="Genomic_DNA"/>
</dbReference>
<accession>A0A368HGN2</accession>
<dbReference type="PANTHER" id="PTHR43884">
    <property type="entry name" value="ACYL-COA DEHYDROGENASE"/>
    <property type="match status" value="1"/>
</dbReference>
<comment type="similarity">
    <text evidence="2 5">Belongs to the acyl-CoA dehydrogenase family.</text>
</comment>
<keyword evidence="3 5" id="KW-0285">Flavoprotein</keyword>
<dbReference type="GO" id="GO:0003995">
    <property type="term" value="F:acyl-CoA dehydrogenase activity"/>
    <property type="evidence" value="ECO:0007669"/>
    <property type="project" value="TreeGrafter"/>
</dbReference>
<dbReference type="GO" id="GO:0005886">
    <property type="term" value="C:plasma membrane"/>
    <property type="evidence" value="ECO:0007669"/>
    <property type="project" value="TreeGrafter"/>
</dbReference>
<comment type="cofactor">
    <cofactor evidence="1 5">
        <name>FAD</name>
        <dbReference type="ChEBI" id="CHEBI:57692"/>
    </cofactor>
</comment>
<evidence type="ECO:0000256" key="3">
    <source>
        <dbReference type="ARBA" id="ARBA00022630"/>
    </source>
</evidence>
<dbReference type="InterPro" id="IPR009075">
    <property type="entry name" value="AcylCo_DH/oxidase_C"/>
</dbReference>
<gene>
    <name evidence="8" type="ORF">C4900_10095</name>
</gene>
<dbReference type="InterPro" id="IPR046373">
    <property type="entry name" value="Acyl-CoA_Oxase/DH_mid-dom_sf"/>
</dbReference>
<dbReference type="Pfam" id="PF02770">
    <property type="entry name" value="Acyl-CoA_dh_M"/>
    <property type="match status" value="1"/>
</dbReference>
<proteinExistence type="inferred from homology"/>
<feature type="domain" description="Acyl-CoA oxidase/dehydrogenase middle" evidence="7">
    <location>
        <begin position="123"/>
        <end position="219"/>
    </location>
</feature>
<dbReference type="CDD" id="cd00567">
    <property type="entry name" value="ACAD"/>
    <property type="match status" value="1"/>
</dbReference>
<name>A0A368HGN2_9GAMM</name>
<dbReference type="SUPFAM" id="SSF47203">
    <property type="entry name" value="Acyl-CoA dehydrogenase C-terminal domain-like"/>
    <property type="match status" value="1"/>
</dbReference>
<evidence type="ECO:0000256" key="4">
    <source>
        <dbReference type="ARBA" id="ARBA00022827"/>
    </source>
</evidence>
<dbReference type="GO" id="GO:0050660">
    <property type="term" value="F:flavin adenine dinucleotide binding"/>
    <property type="evidence" value="ECO:0007669"/>
    <property type="project" value="InterPro"/>
</dbReference>
<keyword evidence="4 5" id="KW-0274">FAD</keyword>
<evidence type="ECO:0000259" key="6">
    <source>
        <dbReference type="Pfam" id="PF00441"/>
    </source>
</evidence>
<evidence type="ECO:0000256" key="5">
    <source>
        <dbReference type="RuleBase" id="RU362125"/>
    </source>
</evidence>
<evidence type="ECO:0000259" key="7">
    <source>
        <dbReference type="Pfam" id="PF02770"/>
    </source>
</evidence>
<dbReference type="InterPro" id="IPR006091">
    <property type="entry name" value="Acyl-CoA_Oxase/DH_mid-dom"/>
</dbReference>